<name>A0ABC8QKW8_9AQUA</name>
<reference evidence="1 2" key="1">
    <citation type="submission" date="2024-02" db="EMBL/GenBank/DDBJ databases">
        <authorList>
            <person name="Vignale AGUSTIN F."/>
            <person name="Sosa J E."/>
            <person name="Modenutti C."/>
        </authorList>
    </citation>
    <scope>NUCLEOTIDE SEQUENCE [LARGE SCALE GENOMIC DNA]</scope>
</reference>
<comment type="caution">
    <text evidence="1">The sequence shown here is derived from an EMBL/GenBank/DDBJ whole genome shotgun (WGS) entry which is preliminary data.</text>
</comment>
<organism evidence="1 2">
    <name type="scientific">Ilex paraguariensis</name>
    <name type="common">yerba mate</name>
    <dbReference type="NCBI Taxonomy" id="185542"/>
    <lineage>
        <taxon>Eukaryota</taxon>
        <taxon>Viridiplantae</taxon>
        <taxon>Streptophyta</taxon>
        <taxon>Embryophyta</taxon>
        <taxon>Tracheophyta</taxon>
        <taxon>Spermatophyta</taxon>
        <taxon>Magnoliopsida</taxon>
        <taxon>eudicotyledons</taxon>
        <taxon>Gunneridae</taxon>
        <taxon>Pentapetalae</taxon>
        <taxon>asterids</taxon>
        <taxon>campanulids</taxon>
        <taxon>Aquifoliales</taxon>
        <taxon>Aquifoliaceae</taxon>
        <taxon>Ilex</taxon>
    </lineage>
</organism>
<dbReference type="Proteomes" id="UP001642360">
    <property type="component" value="Unassembled WGS sequence"/>
</dbReference>
<gene>
    <name evidence="1" type="ORF">ILEXP_LOCUS136</name>
</gene>
<accession>A0ABC8QKW8</accession>
<evidence type="ECO:0000313" key="1">
    <source>
        <dbReference type="EMBL" id="CAK9133261.1"/>
    </source>
</evidence>
<evidence type="ECO:0000313" key="2">
    <source>
        <dbReference type="Proteomes" id="UP001642360"/>
    </source>
</evidence>
<proteinExistence type="predicted"/>
<sequence length="87" mass="9793">MRLQPVDFVHFGIGPDPAVSPANVPVLNPTVVKAEILRASPKEETASEMRFMADELELALGKARLKKQLSEIEKERYELKLRIFGCE</sequence>
<dbReference type="AlphaFoldDB" id="A0ABC8QKW8"/>
<keyword evidence="2" id="KW-1185">Reference proteome</keyword>
<dbReference type="EMBL" id="CAUOFW020000001">
    <property type="protein sequence ID" value="CAK9133261.1"/>
    <property type="molecule type" value="Genomic_DNA"/>
</dbReference>
<protein>
    <submittedName>
        <fullName evidence="1">Uncharacterized protein</fullName>
    </submittedName>
</protein>